<proteinExistence type="predicted"/>
<gene>
    <name evidence="3" type="ORF">AAHA92_21283</name>
</gene>
<keyword evidence="4" id="KW-1185">Reference proteome</keyword>
<feature type="compositionally biased region" description="Basic and acidic residues" evidence="2">
    <location>
        <begin position="330"/>
        <end position="339"/>
    </location>
</feature>
<evidence type="ECO:0000256" key="2">
    <source>
        <dbReference type="SAM" id="MobiDB-lite"/>
    </source>
</evidence>
<sequence>MSSSANEDPDQRKTDNMEKSDSMTIEFLRARLLSERSVSKTSRERARDLANRVAELEEQLKFVSFQRERAENATSDILVILKNHQIGDVSEEFDSSSEQEGNPQDFEARNGSLKMEETSTNLKIRNNEKEAYSSSEIESSPSTGRNLSWKSTRDSQHFLEKKKYIDPVGRRASFSSNSSSSRRVGKSCRRIRCIDTRSVEELQKDGIEKTAYSKGSSNCSDGEAIVSPESSGYANGKNLLSGRSNGTQNVSGHYFNVAEKDNDMESALLHQAQLICRYEEEEKAQRDWEEKFRENNSGTQDSCDPGNYSDMTEERYEAKSLEPSGAAGKLDSDDQEVKEQPGNAPASELPQTSKVSPPAADDDKGSLRDEKSSTSIAAPESLASKFSFPKSEKSLEDFSGRAADEASRHRPQQYLPTVSQIEHVLRNTSLSYAGKSALLSGGSSFVELAVRPQETSISLGSVLEALQRAKLSLSEKLSSSPQVAEGKSGNAIQPPNVYTNTVDGFQIPFRTPGLFRLPTDYEFEATARVNPSIGAGPSFTNIPYEYAADRFLTIPYVEPRSAVSGDLFRTTSSRSLTPETRTAAPPPHRFLSQPWLGGGNPGPSTSTKHLDPLVPPPQELYPFPLHISVPNIPSNGEEISRTLLSSERGLPPFIRLSSYDGHAGPSMYR</sequence>
<keyword evidence="1" id="KW-0175">Coiled coil</keyword>
<organism evidence="3 4">
    <name type="scientific">Salvia divinorum</name>
    <name type="common">Maria pastora</name>
    <name type="synonym">Diviner's sage</name>
    <dbReference type="NCBI Taxonomy" id="28513"/>
    <lineage>
        <taxon>Eukaryota</taxon>
        <taxon>Viridiplantae</taxon>
        <taxon>Streptophyta</taxon>
        <taxon>Embryophyta</taxon>
        <taxon>Tracheophyta</taxon>
        <taxon>Spermatophyta</taxon>
        <taxon>Magnoliopsida</taxon>
        <taxon>eudicotyledons</taxon>
        <taxon>Gunneridae</taxon>
        <taxon>Pentapetalae</taxon>
        <taxon>asterids</taxon>
        <taxon>lamiids</taxon>
        <taxon>Lamiales</taxon>
        <taxon>Lamiaceae</taxon>
        <taxon>Nepetoideae</taxon>
        <taxon>Mentheae</taxon>
        <taxon>Salviinae</taxon>
        <taxon>Salvia</taxon>
        <taxon>Salvia subgen. Calosphace</taxon>
    </lineage>
</organism>
<feature type="region of interest" description="Disordered" evidence="2">
    <location>
        <begin position="211"/>
        <end position="230"/>
    </location>
</feature>
<feature type="region of interest" description="Disordered" evidence="2">
    <location>
        <begin position="287"/>
        <end position="380"/>
    </location>
</feature>
<comment type="caution">
    <text evidence="3">The sequence shown here is derived from an EMBL/GenBank/DDBJ whole genome shotgun (WGS) entry which is preliminary data.</text>
</comment>
<protein>
    <submittedName>
        <fullName evidence="3">Uncharacterized protein</fullName>
    </submittedName>
</protein>
<evidence type="ECO:0000313" key="3">
    <source>
        <dbReference type="EMBL" id="KAL1544431.1"/>
    </source>
</evidence>
<feature type="compositionally biased region" description="Low complexity" evidence="2">
    <location>
        <begin position="132"/>
        <end position="142"/>
    </location>
</feature>
<dbReference type="EMBL" id="JBEAFC010000008">
    <property type="protein sequence ID" value="KAL1544431.1"/>
    <property type="molecule type" value="Genomic_DNA"/>
</dbReference>
<evidence type="ECO:0000313" key="4">
    <source>
        <dbReference type="Proteomes" id="UP001567538"/>
    </source>
</evidence>
<feature type="region of interest" description="Disordered" evidence="2">
    <location>
        <begin position="90"/>
        <end position="154"/>
    </location>
</feature>
<dbReference type="Proteomes" id="UP001567538">
    <property type="component" value="Unassembled WGS sequence"/>
</dbReference>
<reference evidence="3 4" key="1">
    <citation type="submission" date="2024-06" db="EMBL/GenBank/DDBJ databases">
        <title>A chromosome level genome sequence of Diviner's sage (Salvia divinorum).</title>
        <authorList>
            <person name="Ford S.A."/>
            <person name="Ro D.-K."/>
            <person name="Ness R.W."/>
            <person name="Phillips M.A."/>
        </authorList>
    </citation>
    <scope>NUCLEOTIDE SEQUENCE [LARGE SCALE GENOMIC DNA]</scope>
    <source>
        <strain evidence="3">SAF-2024a</strain>
        <tissue evidence="3">Leaf</tissue>
    </source>
</reference>
<dbReference type="PANTHER" id="PTHR33701:SF3">
    <property type="entry name" value="TRANSCRIPTIONAL REGULATOR ATRX"/>
    <property type="match status" value="1"/>
</dbReference>
<evidence type="ECO:0000256" key="1">
    <source>
        <dbReference type="SAM" id="Coils"/>
    </source>
</evidence>
<dbReference type="PANTHER" id="PTHR33701">
    <property type="entry name" value="TRANSMEMBRANE PROTEIN"/>
    <property type="match status" value="1"/>
</dbReference>
<dbReference type="AlphaFoldDB" id="A0ABD1GJY8"/>
<feature type="compositionally biased region" description="Basic and acidic residues" evidence="2">
    <location>
        <begin position="361"/>
        <end position="372"/>
    </location>
</feature>
<feature type="compositionally biased region" description="Basic and acidic residues" evidence="2">
    <location>
        <begin position="9"/>
        <end position="21"/>
    </location>
</feature>
<feature type="region of interest" description="Disordered" evidence="2">
    <location>
        <begin position="1"/>
        <end position="23"/>
    </location>
</feature>
<feature type="coiled-coil region" evidence="1">
    <location>
        <begin position="39"/>
        <end position="73"/>
    </location>
</feature>
<accession>A0ABD1GJY8</accession>
<name>A0ABD1GJY8_SALDI</name>